<dbReference type="PROSITE" id="PS50887">
    <property type="entry name" value="GGDEF"/>
    <property type="match status" value="1"/>
</dbReference>
<dbReference type="InterPro" id="IPR029016">
    <property type="entry name" value="GAF-like_dom_sf"/>
</dbReference>
<feature type="domain" description="EAL" evidence="1">
    <location>
        <begin position="368"/>
        <end position="622"/>
    </location>
</feature>
<sequence length="624" mass="68897">MAAHPLPKQEFDYLSDPARLEALYRLNIIDTGTEGVFDTITRLTASLFEVELATIHLIDDHRQWVKASSNGICAPDTPVGKTFCERTVAKKELVLVPDLQKDPVYNTSHFVTGPLKLRFYAGMPLISRDGHAVGTLCLLDTRANIFEWFSDHDLSLYRYLADLVIRTMELRESHVNAQKRFLQASEEDGVTGLVNSRGVLAHLNEQFSKDNSLKSVAGMIQVRLPGLERIRRAYGTPFSNELLQQVVERIQKATQPADLLARTDDVSLLLTRISSASTGKQAINLITQWAAEQGQKLLEEFESPFVCGGENFYLSAQLGLAHSLSSDPSGYSVLERADDAAVKAQKDTPNASSMCWGNSELKEEYKHAVATESRLRQAVEQEQLAVVFQPIVDLNAGNKIIGAEALVRWPDSGEPPIGPDVFVPLAEELGLIGKMGSWVFDTACRTLRHWRDVSRQDLWMSVNVSPKQLQDPALASQLETITLNAGLRPSQIKLEITESGLIEQYGQVTQLLKKLVDCGFKLALDDFGTGHSSLSRLIQLPFDVLKVDRAFVSDSPEGAGAAVVASLSSLAKSLNLETVGEGVETDTQEAFLRQHGYCLAQGYRYARPLTANGFLDELDKQNNN</sequence>
<comment type="caution">
    <text evidence="3">The sequence shown here is derived from an EMBL/GenBank/DDBJ whole genome shotgun (WGS) entry which is preliminary data.</text>
</comment>
<dbReference type="EMBL" id="QNRO01000008">
    <property type="protein sequence ID" value="RBP30003.1"/>
    <property type="molecule type" value="Genomic_DNA"/>
</dbReference>
<evidence type="ECO:0000313" key="4">
    <source>
        <dbReference type="Proteomes" id="UP000252995"/>
    </source>
</evidence>
<gene>
    <name evidence="3" type="ORF">DET50_10847</name>
</gene>
<dbReference type="AlphaFoldDB" id="A0A366GRD8"/>
<feature type="domain" description="GGDEF" evidence="2">
    <location>
        <begin position="215"/>
        <end position="359"/>
    </location>
</feature>
<dbReference type="CDD" id="cd01948">
    <property type="entry name" value="EAL"/>
    <property type="match status" value="1"/>
</dbReference>
<evidence type="ECO:0000259" key="1">
    <source>
        <dbReference type="PROSITE" id="PS50883"/>
    </source>
</evidence>
<dbReference type="Gene3D" id="3.30.450.40">
    <property type="match status" value="1"/>
</dbReference>
<dbReference type="SUPFAM" id="SSF141868">
    <property type="entry name" value="EAL domain-like"/>
    <property type="match status" value="1"/>
</dbReference>
<dbReference type="PANTHER" id="PTHR33121:SF70">
    <property type="entry name" value="SIGNALING PROTEIN YKOW"/>
    <property type="match status" value="1"/>
</dbReference>
<dbReference type="SMART" id="SM00065">
    <property type="entry name" value="GAF"/>
    <property type="match status" value="1"/>
</dbReference>
<organism evidence="3 4">
    <name type="scientific">Marinobacter pelagius</name>
    <dbReference type="NCBI Taxonomy" id="379482"/>
    <lineage>
        <taxon>Bacteria</taxon>
        <taxon>Pseudomonadati</taxon>
        <taxon>Pseudomonadota</taxon>
        <taxon>Gammaproteobacteria</taxon>
        <taxon>Pseudomonadales</taxon>
        <taxon>Marinobacteraceae</taxon>
        <taxon>Marinobacter</taxon>
    </lineage>
</organism>
<dbReference type="OrthoDB" id="9804951at2"/>
<dbReference type="GO" id="GO:0071111">
    <property type="term" value="F:cyclic-guanylate-specific phosphodiesterase activity"/>
    <property type="evidence" value="ECO:0007669"/>
    <property type="project" value="InterPro"/>
</dbReference>
<dbReference type="SUPFAM" id="SSF55073">
    <property type="entry name" value="Nucleotide cyclase"/>
    <property type="match status" value="1"/>
</dbReference>
<proteinExistence type="predicted"/>
<dbReference type="PROSITE" id="PS50883">
    <property type="entry name" value="EAL"/>
    <property type="match status" value="1"/>
</dbReference>
<accession>A0A366GRD8</accession>
<dbReference type="InterPro" id="IPR000160">
    <property type="entry name" value="GGDEF_dom"/>
</dbReference>
<dbReference type="Gene3D" id="3.30.70.270">
    <property type="match status" value="1"/>
</dbReference>
<dbReference type="Proteomes" id="UP000252995">
    <property type="component" value="Unassembled WGS sequence"/>
</dbReference>
<dbReference type="RefSeq" id="WP_113862544.1">
    <property type="nucleotide sequence ID" value="NZ_QNRO01000008.1"/>
</dbReference>
<dbReference type="Pfam" id="PF00563">
    <property type="entry name" value="EAL"/>
    <property type="match status" value="1"/>
</dbReference>
<reference evidence="3 4" key="1">
    <citation type="submission" date="2018-06" db="EMBL/GenBank/DDBJ databases">
        <title>Freshwater and sediment microbial communities from various areas in North America, analyzing microbe dynamics in response to fracking.</title>
        <authorList>
            <person name="Lamendella R."/>
        </authorList>
    </citation>
    <scope>NUCLEOTIDE SEQUENCE [LARGE SCALE GENOMIC DNA]</scope>
    <source>
        <strain evidence="3 4">114J</strain>
    </source>
</reference>
<dbReference type="InterPro" id="IPR050706">
    <property type="entry name" value="Cyclic-di-GMP_PDE-like"/>
</dbReference>
<dbReference type="SMART" id="SM00052">
    <property type="entry name" value="EAL"/>
    <property type="match status" value="1"/>
</dbReference>
<dbReference type="InterPro" id="IPR043128">
    <property type="entry name" value="Rev_trsase/Diguanyl_cyclase"/>
</dbReference>
<dbReference type="PANTHER" id="PTHR33121">
    <property type="entry name" value="CYCLIC DI-GMP PHOSPHODIESTERASE PDEF"/>
    <property type="match status" value="1"/>
</dbReference>
<dbReference type="InterPro" id="IPR001633">
    <property type="entry name" value="EAL_dom"/>
</dbReference>
<dbReference type="SMART" id="SM00267">
    <property type="entry name" value="GGDEF"/>
    <property type="match status" value="1"/>
</dbReference>
<protein>
    <submittedName>
        <fullName evidence="3">Diguanylate cyclase/phosphodiesterase /diguanylate cyclase/phosphodiesterase with GAF sensor</fullName>
    </submittedName>
</protein>
<dbReference type="Pfam" id="PF01590">
    <property type="entry name" value="GAF"/>
    <property type="match status" value="1"/>
</dbReference>
<evidence type="ECO:0000259" key="2">
    <source>
        <dbReference type="PROSITE" id="PS50887"/>
    </source>
</evidence>
<dbReference type="Gene3D" id="3.20.20.450">
    <property type="entry name" value="EAL domain"/>
    <property type="match status" value="1"/>
</dbReference>
<dbReference type="InterPro" id="IPR029787">
    <property type="entry name" value="Nucleotide_cyclase"/>
</dbReference>
<evidence type="ECO:0000313" key="3">
    <source>
        <dbReference type="EMBL" id="RBP30003.1"/>
    </source>
</evidence>
<dbReference type="InterPro" id="IPR035919">
    <property type="entry name" value="EAL_sf"/>
</dbReference>
<dbReference type="Pfam" id="PF00990">
    <property type="entry name" value="GGDEF"/>
    <property type="match status" value="1"/>
</dbReference>
<name>A0A366GRD8_9GAMM</name>
<dbReference type="SUPFAM" id="SSF55781">
    <property type="entry name" value="GAF domain-like"/>
    <property type="match status" value="1"/>
</dbReference>
<dbReference type="InterPro" id="IPR003018">
    <property type="entry name" value="GAF"/>
</dbReference>